<dbReference type="Proteomes" id="UP000785679">
    <property type="component" value="Unassembled WGS sequence"/>
</dbReference>
<sequence length="473" mass="54714">MRSYSSSMNNDVGVSSLRMKPLSLQKKYQQQTGIKRIMPDDGARSHIFFSGAGSEVINSDVGEKVAQKQQKTLQKISKVKQRQIHEFTKIANLQRTALLSPKRDCCKSLRSTMLRMGSKDEMDLDEEGQVKDDEKWDFKWNLERLEQKLKRNELKPIYNFDAEIREYINRSFLEKQSFLSPQSGPHMRSKSNLQKTHNATASAFPRFNNMEDQTFILPRLKDAKPPPPPRVYGIITSPKKLKEHYDYIMANAHLEHHNYKHSSPYEPAHFKNQFILQDLETFLRRQQTSTAERMKRKRISRQNVIIDQSHKDHAKNDSKPPSEYDEEEGIEDEELHTDIESEEMETLQEETAEETQANEVVEEVPVEDEPPLQSAKTQKEILVKQMNSAGTHSLLSRKATMIKKTVTIITTAIQPAPPQQSAPKRDNHILEQQPPFLIHLSPKVLKFVRLSDSTKAKKNPMLQKQAKQNMLYA</sequence>
<accession>A0A8J8NYL4</accession>
<reference evidence="2" key="1">
    <citation type="submission" date="2019-06" db="EMBL/GenBank/DDBJ databases">
        <authorList>
            <person name="Zheng W."/>
        </authorList>
    </citation>
    <scope>NUCLEOTIDE SEQUENCE</scope>
    <source>
        <strain evidence="2">QDHG01</strain>
    </source>
</reference>
<keyword evidence="3" id="KW-1185">Reference proteome</keyword>
<feature type="compositionally biased region" description="Acidic residues" evidence="1">
    <location>
        <begin position="360"/>
        <end position="370"/>
    </location>
</feature>
<feature type="compositionally biased region" description="Acidic residues" evidence="1">
    <location>
        <begin position="343"/>
        <end position="353"/>
    </location>
</feature>
<organism evidence="2 3">
    <name type="scientific">Halteria grandinella</name>
    <dbReference type="NCBI Taxonomy" id="5974"/>
    <lineage>
        <taxon>Eukaryota</taxon>
        <taxon>Sar</taxon>
        <taxon>Alveolata</taxon>
        <taxon>Ciliophora</taxon>
        <taxon>Intramacronucleata</taxon>
        <taxon>Spirotrichea</taxon>
        <taxon>Stichotrichia</taxon>
        <taxon>Sporadotrichida</taxon>
        <taxon>Halteriidae</taxon>
        <taxon>Halteria</taxon>
    </lineage>
</organism>
<evidence type="ECO:0000313" key="2">
    <source>
        <dbReference type="EMBL" id="TNV84592.1"/>
    </source>
</evidence>
<evidence type="ECO:0000256" key="1">
    <source>
        <dbReference type="SAM" id="MobiDB-lite"/>
    </source>
</evidence>
<proteinExistence type="predicted"/>
<dbReference type="AlphaFoldDB" id="A0A8J8NYL4"/>
<protein>
    <submittedName>
        <fullName evidence="2">Uncharacterized protein</fullName>
    </submittedName>
</protein>
<name>A0A8J8NYL4_HALGN</name>
<feature type="region of interest" description="Disordered" evidence="1">
    <location>
        <begin position="343"/>
        <end position="374"/>
    </location>
</feature>
<dbReference type="EMBL" id="RRYP01002614">
    <property type="protein sequence ID" value="TNV84592.1"/>
    <property type="molecule type" value="Genomic_DNA"/>
</dbReference>
<evidence type="ECO:0000313" key="3">
    <source>
        <dbReference type="Proteomes" id="UP000785679"/>
    </source>
</evidence>
<feature type="compositionally biased region" description="Basic and acidic residues" evidence="1">
    <location>
        <begin position="308"/>
        <end position="322"/>
    </location>
</feature>
<comment type="caution">
    <text evidence="2">The sequence shown here is derived from an EMBL/GenBank/DDBJ whole genome shotgun (WGS) entry which is preliminary data.</text>
</comment>
<feature type="region of interest" description="Disordered" evidence="1">
    <location>
        <begin position="287"/>
        <end position="331"/>
    </location>
</feature>
<gene>
    <name evidence="2" type="ORF">FGO68_gene10241</name>
</gene>